<keyword evidence="1" id="KW-1133">Transmembrane helix</keyword>
<proteinExistence type="predicted"/>
<feature type="transmembrane region" description="Helical" evidence="1">
    <location>
        <begin position="45"/>
        <end position="66"/>
    </location>
</feature>
<dbReference type="AlphaFoldDB" id="A0A0F9WKM3"/>
<accession>A0A0F9WKM3</accession>
<keyword evidence="1" id="KW-0812">Transmembrane</keyword>
<organism evidence="2">
    <name type="scientific">marine sediment metagenome</name>
    <dbReference type="NCBI Taxonomy" id="412755"/>
    <lineage>
        <taxon>unclassified sequences</taxon>
        <taxon>metagenomes</taxon>
        <taxon>ecological metagenomes</taxon>
    </lineage>
</organism>
<dbReference type="EMBL" id="LAZR01000146">
    <property type="protein sequence ID" value="KKN86566.1"/>
    <property type="molecule type" value="Genomic_DNA"/>
</dbReference>
<comment type="caution">
    <text evidence="2">The sequence shown here is derived from an EMBL/GenBank/DDBJ whole genome shotgun (WGS) entry which is preliminary data.</text>
</comment>
<protein>
    <submittedName>
        <fullName evidence="2">Uncharacterized protein</fullName>
    </submittedName>
</protein>
<keyword evidence="1" id="KW-0472">Membrane</keyword>
<gene>
    <name evidence="2" type="ORF">LCGC14_0267420</name>
</gene>
<name>A0A0F9WKM3_9ZZZZ</name>
<evidence type="ECO:0000256" key="1">
    <source>
        <dbReference type="SAM" id="Phobius"/>
    </source>
</evidence>
<sequence length="131" mass="14661">MGKWSKLWFAMCFPPRFFYAFLTLLFWSILVVLATISMLTGLGEAILGLLLFLGLFGQTIITWLWLRAKWLGKKAQHYLDTIGTGVSNKLGQIGGFTLETMGKGKVVFRDKTGNIVGKSIEQARSGIDRLK</sequence>
<evidence type="ECO:0000313" key="2">
    <source>
        <dbReference type="EMBL" id="KKN86566.1"/>
    </source>
</evidence>
<reference evidence="2" key="1">
    <citation type="journal article" date="2015" name="Nature">
        <title>Complex archaea that bridge the gap between prokaryotes and eukaryotes.</title>
        <authorList>
            <person name="Spang A."/>
            <person name="Saw J.H."/>
            <person name="Jorgensen S.L."/>
            <person name="Zaremba-Niedzwiedzka K."/>
            <person name="Martijn J."/>
            <person name="Lind A.E."/>
            <person name="van Eijk R."/>
            <person name="Schleper C."/>
            <person name="Guy L."/>
            <person name="Ettema T.J."/>
        </authorList>
    </citation>
    <scope>NUCLEOTIDE SEQUENCE</scope>
</reference>
<feature type="transmembrane region" description="Helical" evidence="1">
    <location>
        <begin position="17"/>
        <end position="39"/>
    </location>
</feature>